<dbReference type="Proteomes" id="UP000030711">
    <property type="component" value="Unassembled WGS sequence"/>
</dbReference>
<proteinExistence type="inferred from homology"/>
<dbReference type="Gramene" id="KCW45453">
    <property type="protein sequence ID" value="KCW45453"/>
    <property type="gene ID" value="EUGRSUZ_L00839"/>
</dbReference>
<dbReference type="STRING" id="71139.A0A058ZUJ9"/>
<dbReference type="GO" id="GO:0006629">
    <property type="term" value="P:lipid metabolic process"/>
    <property type="evidence" value="ECO:0007669"/>
    <property type="project" value="InterPro"/>
</dbReference>
<dbReference type="InterPro" id="IPR044552">
    <property type="entry name" value="GLIP1-5/GLL25"/>
</dbReference>
<name>A0A058ZUJ9_EUCGR</name>
<reference evidence="5" key="2">
    <citation type="journal article" date="2014" name="Nature">
        <title>The genome of Eucalyptus grandis.</title>
        <authorList>
            <person name="Myburg A.A."/>
            <person name="Grattapaglia D."/>
            <person name="Tuskan G.A."/>
            <person name="Hellsten U."/>
            <person name="Hayes R.D."/>
            <person name="Grimwood J."/>
            <person name="Jenkins J."/>
            <person name="Lindquist E."/>
            <person name="Tice H."/>
            <person name="Bauer D."/>
            <person name="Goodstein D.M."/>
            <person name="Dubchak I."/>
            <person name="Poliakov A."/>
            <person name="Mizrachi E."/>
            <person name="Kullan A.R."/>
            <person name="Hussey S.G."/>
            <person name="Pinard D."/>
            <person name="van der Merwe K."/>
            <person name="Singh P."/>
            <person name="van Jaarsveld I."/>
            <person name="Silva-Junior O.B."/>
            <person name="Togawa R.C."/>
            <person name="Pappas M.R."/>
            <person name="Faria D.A."/>
            <person name="Sansaloni C.P."/>
            <person name="Petroli C.D."/>
            <person name="Yang X."/>
            <person name="Ranjan P."/>
            <person name="Tschaplinski T.J."/>
            <person name="Ye C.Y."/>
            <person name="Li T."/>
            <person name="Sterck L."/>
            <person name="Vanneste K."/>
            <person name="Murat F."/>
            <person name="Soler M."/>
            <person name="Clemente H.S."/>
            <person name="Saidi N."/>
            <person name="Cassan-Wang H."/>
            <person name="Dunand C."/>
            <person name="Hefer C.A."/>
            <person name="Bornberg-Bauer E."/>
            <person name="Kersting A.R."/>
            <person name="Vining K."/>
            <person name="Amarasinghe V."/>
            <person name="Ranik M."/>
            <person name="Naithani S."/>
            <person name="Elser J."/>
            <person name="Boyd A.E."/>
            <person name="Liston A."/>
            <person name="Spatafora J.W."/>
            <person name="Dharmwardhana P."/>
            <person name="Raja R."/>
            <person name="Sullivan C."/>
            <person name="Romanel E."/>
            <person name="Alves-Ferreira M."/>
            <person name="Kulheim C."/>
            <person name="Foley W."/>
            <person name="Carocha V."/>
            <person name="Paiva J."/>
            <person name="Kudrna D."/>
            <person name="Brommonschenkel S.H."/>
            <person name="Pasquali G."/>
            <person name="Byrne M."/>
            <person name="Rigault P."/>
            <person name="Tibbits J."/>
            <person name="Spokevicius A."/>
            <person name="Jones R.C."/>
            <person name="Steane D.A."/>
            <person name="Vaillancourt R.E."/>
            <person name="Potts B.M."/>
            <person name="Joubert F."/>
            <person name="Barry K."/>
            <person name="Pappas G.J."/>
            <person name="Strauss S.H."/>
            <person name="Jaiswal P."/>
            <person name="Grima-Pettenati J."/>
            <person name="Salse J."/>
            <person name="Van de Peer Y."/>
            <person name="Rokhsar D.S."/>
            <person name="Schmutz J."/>
        </authorList>
    </citation>
    <scope>NUCLEOTIDE SEQUENCE</scope>
    <source>
        <tissue evidence="5">Leaf extractions</tissue>
    </source>
</reference>
<evidence type="ECO:0000313" key="5">
    <source>
        <dbReference type="EMBL" id="KAK2632950.1"/>
    </source>
</evidence>
<keyword evidence="2 4" id="KW-0732">Signal</keyword>
<dbReference type="FunCoup" id="A0A058ZUJ9">
    <property type="interactions" value="84"/>
</dbReference>
<dbReference type="eggNOG" id="ENOG502RBN6">
    <property type="taxonomic scope" value="Eukaryota"/>
</dbReference>
<dbReference type="PROSITE" id="PS01098">
    <property type="entry name" value="LIPASE_GDSL_SER"/>
    <property type="match status" value="1"/>
</dbReference>
<feature type="coiled-coil region" evidence="3">
    <location>
        <begin position="127"/>
        <end position="154"/>
    </location>
</feature>
<evidence type="ECO:0000313" key="6">
    <source>
        <dbReference type="EMBL" id="KCW45453.1"/>
    </source>
</evidence>
<comment type="similarity">
    <text evidence="1">Belongs to the 'GDSL' lipolytic enzyme family.</text>
</comment>
<evidence type="ECO:0000256" key="1">
    <source>
        <dbReference type="ARBA" id="ARBA00008668"/>
    </source>
</evidence>
<dbReference type="InParanoid" id="A0A058ZUJ9"/>
<dbReference type="KEGG" id="egr:104428922"/>
<protein>
    <submittedName>
        <fullName evidence="6">Uncharacterized protein</fullName>
    </submittedName>
</protein>
<feature type="signal peptide" evidence="4">
    <location>
        <begin position="1"/>
        <end position="23"/>
    </location>
</feature>
<dbReference type="CDD" id="cd01837">
    <property type="entry name" value="SGNH_plant_lipase_like"/>
    <property type="match status" value="1"/>
</dbReference>
<dbReference type="InterPro" id="IPR008265">
    <property type="entry name" value="Lipase_GDSL_AS"/>
</dbReference>
<reference evidence="6" key="1">
    <citation type="submission" date="2013-07" db="EMBL/GenBank/DDBJ databases">
        <title>The genome of Eucalyptus grandis.</title>
        <authorList>
            <person name="Schmutz J."/>
            <person name="Hayes R."/>
            <person name="Myburg A."/>
            <person name="Tuskan G."/>
            <person name="Grattapaglia D."/>
            <person name="Rokhsar D.S."/>
        </authorList>
    </citation>
    <scope>NUCLEOTIDE SEQUENCE</scope>
    <source>
        <tissue evidence="6">Leaf extractions</tissue>
    </source>
</reference>
<dbReference type="PANTHER" id="PTHR45966:SF1">
    <property type="entry name" value="GDSL ESTERASE_LIPASE 1-RELATED"/>
    <property type="match status" value="1"/>
</dbReference>
<gene>
    <name evidence="6" type="ORF">EUGRSUZ_L00839</name>
</gene>
<evidence type="ECO:0000256" key="2">
    <source>
        <dbReference type="ARBA" id="ARBA00022729"/>
    </source>
</evidence>
<dbReference type="InterPro" id="IPR001087">
    <property type="entry name" value="GDSL"/>
</dbReference>
<keyword evidence="3" id="KW-0175">Coiled coil</keyword>
<dbReference type="SUPFAM" id="SSF52266">
    <property type="entry name" value="SGNH hydrolase"/>
    <property type="match status" value="1"/>
</dbReference>
<dbReference type="InterPro" id="IPR036514">
    <property type="entry name" value="SGNH_hydro_sf"/>
</dbReference>
<organism evidence="6">
    <name type="scientific">Eucalyptus grandis</name>
    <name type="common">Flooded gum</name>
    <dbReference type="NCBI Taxonomy" id="71139"/>
    <lineage>
        <taxon>Eukaryota</taxon>
        <taxon>Viridiplantae</taxon>
        <taxon>Streptophyta</taxon>
        <taxon>Embryophyta</taxon>
        <taxon>Tracheophyta</taxon>
        <taxon>Spermatophyta</taxon>
        <taxon>Magnoliopsida</taxon>
        <taxon>eudicotyledons</taxon>
        <taxon>Gunneridae</taxon>
        <taxon>Pentapetalae</taxon>
        <taxon>rosids</taxon>
        <taxon>malvids</taxon>
        <taxon>Myrtales</taxon>
        <taxon>Myrtaceae</taxon>
        <taxon>Myrtoideae</taxon>
        <taxon>Eucalypteae</taxon>
        <taxon>Eucalyptus</taxon>
    </lineage>
</organism>
<accession>A0A058ZUJ9</accession>
<dbReference type="OMA" id="CHERPHQ"/>
<dbReference type="EMBL" id="MU848307">
    <property type="protein sequence ID" value="KAK2632950.1"/>
    <property type="molecule type" value="Genomic_DNA"/>
</dbReference>
<dbReference type="GO" id="GO:0016298">
    <property type="term" value="F:lipase activity"/>
    <property type="evidence" value="ECO:0000318"/>
    <property type="project" value="GO_Central"/>
</dbReference>
<evidence type="ECO:0000313" key="7">
    <source>
        <dbReference type="Proteomes" id="UP000030711"/>
    </source>
</evidence>
<dbReference type="Gene3D" id="3.40.50.1110">
    <property type="entry name" value="SGNH hydrolase"/>
    <property type="match status" value="1"/>
</dbReference>
<dbReference type="OrthoDB" id="1600564at2759"/>
<keyword evidence="7" id="KW-1185">Reference proteome</keyword>
<reference evidence="5" key="3">
    <citation type="submission" date="2023-04" db="EMBL/GenBank/DDBJ databases">
        <title>WGS assembly of Eucalyptus grandis.</title>
        <authorList>
            <person name="Myburg A."/>
            <person name="Grattapaglia D."/>
            <person name="Tuskan G."/>
            <person name="Hellsten U."/>
            <person name="Hayes R."/>
            <person name="Grimwood J."/>
            <person name="Jenkins J."/>
            <person name="Lindquist E."/>
            <person name="Tice H."/>
            <person name="Bauer D."/>
            <person name="Goodstein D."/>
            <person name="Dubchak I."/>
            <person name="Poliakov A."/>
            <person name="Mizrachi E."/>
            <person name="Kullan A."/>
            <person name="Hussey S."/>
            <person name="Pinard D."/>
            <person name="Van D."/>
            <person name="Singh P."/>
            <person name="Van J."/>
            <person name="Silva-Junior O."/>
            <person name="Togawa R."/>
            <person name="Pappas M."/>
            <person name="Faria D."/>
            <person name="Sansaloni C."/>
            <person name="Petroli C."/>
            <person name="Yang X."/>
            <person name="Ranjan P."/>
            <person name="Tschaplinski T."/>
            <person name="Ye C."/>
            <person name="Li T."/>
            <person name="Sterck L."/>
            <person name="Vanneste K."/>
            <person name="Murat F."/>
            <person name="Soler M."/>
            <person name="Clemente H."/>
            <person name="Saidi N."/>
            <person name="Cassan-Wang H."/>
            <person name="Dunand C."/>
            <person name="Hefer C."/>
            <person name="Bornberg-Bauer E."/>
            <person name="Kersting A."/>
            <person name="Vining K."/>
            <person name="Amarasinghe V."/>
            <person name="Ranik M."/>
            <person name="Naithani S."/>
            <person name="Elser J."/>
            <person name="Boyd A."/>
            <person name="Liston A."/>
            <person name="Spatafora J."/>
            <person name="Dharmwardhana P."/>
            <person name="Raja R."/>
            <person name="Sullivan C."/>
            <person name="Romanel E."/>
            <person name="Alves-Ferreira M."/>
            <person name="Kulheim C."/>
            <person name="Foley W."/>
            <person name="Carocha V."/>
            <person name="Paiva J."/>
            <person name="Kudrna D."/>
            <person name="Brommonschenkel S."/>
            <person name="Pasquali G."/>
            <person name="Byrne M."/>
            <person name="Rigault P."/>
            <person name="Tibbits J."/>
            <person name="Spokevicius A."/>
            <person name="Jones R."/>
            <person name="Steane D."/>
            <person name="Vaillancourt R."/>
            <person name="Potts B."/>
            <person name="Joubert F."/>
            <person name="Barry K."/>
            <person name="Pappas G."/>
            <person name="Strauss S."/>
            <person name="Jaiswal P."/>
            <person name="Grima-Pettenati J."/>
            <person name="Salse J."/>
            <person name="Van D."/>
            <person name="Rokhsar D."/>
            <person name="Schmutz J."/>
        </authorList>
    </citation>
    <scope>NUCLEOTIDE SEQUENCE</scope>
    <source>
        <tissue evidence="5">Leaf extractions</tissue>
    </source>
</reference>
<sequence>MSAPDLHILFVAVFASVLLLSRCDIDRPQHDVALFIFGDSLYDAGTNNYINTTASYRANFPPYGETFFRYPTGRFTNGRLMADFIAEYAKLPPIPSYLQQKNGEFVGGANFASGGAGALPETHQGYVVDLGTQLKQFEKLVKDLKRKLGDEKAKRMVSEGVYMVSIGSNDYIYPVVNNPALFQSISMEDYVGMVVGNISTVLEGIYKVGARKFGFLAVPPVGCLPALRLVTGNGSCLRPAIKLTKLHHVAFPATLAKLESQLQGFKYSLFDVYTSWIERIQYPSKYGFKEGKSACCGSGPYGGNNSCGGMRGVKEYSLCPNPKEYVFFDSYHPTERVHQQFAQLMWSGRLRTTKPYNLEALFKHGNI</sequence>
<dbReference type="PANTHER" id="PTHR45966">
    <property type="entry name" value="GDSL-LIKE LIPASE/ACYLHYDROLASE"/>
    <property type="match status" value="1"/>
</dbReference>
<evidence type="ECO:0000256" key="4">
    <source>
        <dbReference type="SAM" id="SignalP"/>
    </source>
</evidence>
<dbReference type="AlphaFoldDB" id="A0A058ZUJ9"/>
<feature type="chain" id="PRO_5042326309" evidence="4">
    <location>
        <begin position="24"/>
        <end position="367"/>
    </location>
</feature>
<dbReference type="EMBL" id="KK198822">
    <property type="protein sequence ID" value="KCW45453.1"/>
    <property type="molecule type" value="Genomic_DNA"/>
</dbReference>
<reference evidence="5" key="4">
    <citation type="submission" date="2023-07" db="EMBL/GenBank/DDBJ databases">
        <authorList>
            <person name="Myburg A.A."/>
            <person name="Grattapaglia D."/>
            <person name="Tuskan G.A."/>
            <person name="Hellsten U."/>
            <person name="Hayes R.D."/>
            <person name="Grimwood J."/>
            <person name="Jenkins J."/>
            <person name="Lindquist E."/>
            <person name="Tice H."/>
            <person name="Bauer D."/>
            <person name="Goodstein D.M."/>
            <person name="Dubchak I."/>
            <person name="Poliakov A."/>
            <person name="Mizrachi E."/>
            <person name="Kullan A.R."/>
            <person name="Hussey S.G."/>
            <person name="Pinard D."/>
            <person name="Van D.M."/>
            <person name="Singh P."/>
            <person name="Van J.I."/>
            <person name="Silva-Junior O.B."/>
            <person name="Togawa R.C."/>
            <person name="Pappas M.R."/>
            <person name="Faria D.A."/>
            <person name="Sansaloni C.P."/>
            <person name="Petroli C.D."/>
            <person name="Yang X."/>
            <person name="Ranjan P."/>
            <person name="Tschaplinski T.J."/>
            <person name="Ye C.Y."/>
            <person name="Li T."/>
            <person name="Sterck L."/>
            <person name="Vanneste K."/>
            <person name="Murat F."/>
            <person name="Soler M."/>
            <person name="Clemente H.S."/>
            <person name="Saidi N."/>
            <person name="Cassan-Wang H."/>
            <person name="Dunand C."/>
            <person name="Hefer C.A."/>
            <person name="Bornberg-Bauer E."/>
            <person name="Kersting A.R."/>
            <person name="Vining K."/>
            <person name="Amarasinghe V."/>
            <person name="Ranik M."/>
            <person name="Naithani S."/>
            <person name="Elser J."/>
            <person name="Boyd A.E."/>
            <person name="Liston A."/>
            <person name="Spatafora J.W."/>
            <person name="Dharmwardhana P."/>
            <person name="Raja R."/>
            <person name="Sullivan C."/>
            <person name="Romanel E."/>
            <person name="Alves-Ferreira M."/>
            <person name="Kulheim C."/>
            <person name="Foley W."/>
            <person name="Carocha V."/>
            <person name="Paiva J."/>
            <person name="Kudrna D."/>
            <person name="Brommonschenkel S.H."/>
            <person name="Pasquali G."/>
            <person name="Byrne M."/>
            <person name="Rigault P."/>
            <person name="Tibbits J."/>
            <person name="Spokevicius A."/>
            <person name="Jones R.C."/>
            <person name="Steane D.A."/>
            <person name="Vaillancourt R.E."/>
            <person name="Potts B.M."/>
            <person name="Joubert F."/>
            <person name="Barry K."/>
            <person name="Pappas G.J."/>
            <person name="Strauss S.H."/>
            <person name="Jaiswal P."/>
            <person name="Grima-Pettenati J."/>
            <person name="Salse J."/>
            <person name="Van D.P."/>
            <person name="Rokhsar D.S."/>
            <person name="Schmutz J."/>
        </authorList>
    </citation>
    <scope>NUCLEOTIDE SEQUENCE</scope>
    <source>
        <tissue evidence="5">Leaf extractions</tissue>
    </source>
</reference>
<dbReference type="InterPro" id="IPR035669">
    <property type="entry name" value="SGNH_plant_lipase-like"/>
</dbReference>
<dbReference type="Pfam" id="PF00657">
    <property type="entry name" value="Lipase_GDSL"/>
    <property type="match status" value="1"/>
</dbReference>
<evidence type="ECO:0000256" key="3">
    <source>
        <dbReference type="SAM" id="Coils"/>
    </source>
</evidence>